<dbReference type="InterPro" id="IPR034466">
    <property type="entry name" value="Methyltransferase_Class_B"/>
</dbReference>
<feature type="domain" description="B12-binding" evidence="6">
    <location>
        <begin position="2"/>
        <end position="142"/>
    </location>
</feature>
<dbReference type="Gene3D" id="3.80.30.20">
    <property type="entry name" value="tm_1862 like domain"/>
    <property type="match status" value="1"/>
</dbReference>
<dbReference type="SFLD" id="SFLDS00029">
    <property type="entry name" value="Radical_SAM"/>
    <property type="match status" value="1"/>
</dbReference>
<sequence>MSQTINFSLISLYHIKNFGVRYLHAFLKSKGYEPNLIFFKHSYFNNATAPTEEELEQLIGVLKQSETNLVGISVSCSAYLETAKVITKAIKERLNIPVLWGGVHPTVDPQGCIQHADMLCLGEGEYPLLELLQALSNNDNPLNIKNLWFNVAGAITRNPLRPLIQDLDSLPLPDYTNDNKYYISQNKLHKGDPIHMDCWDYFIQGTRGCPYSCTYCSNSLFKESYKNHGNYVRQRSVEHVINELIQAKIILKGLKMITFFDEVFGVNKKWIEEFCYQYKKKINIPFTCYLHPLAVKEDIVIMLKNAGVSLIGIGIQSGCERVRRHIFKRPESNKQIIGAAAILQKHGIQFVLDLILDNPFETQDDKNETLNLLLHIPRPFKLSLYSLIYFPGTRLTEMALKQGLITQDDIEDRRQRVLSQFRVTIEYKRDKWDTAWISLAYLSGTPLIPRQMVSFLSHRRLLRLHPEPLLLLVKMTQCICWIQKAVMMAVSGQITVSLIKRFMVRG</sequence>
<dbReference type="GO" id="GO:0003824">
    <property type="term" value="F:catalytic activity"/>
    <property type="evidence" value="ECO:0007669"/>
    <property type="project" value="InterPro"/>
</dbReference>
<feature type="domain" description="Radical SAM core" evidence="7">
    <location>
        <begin position="195"/>
        <end position="429"/>
    </location>
</feature>
<dbReference type="InterPro" id="IPR007197">
    <property type="entry name" value="rSAM"/>
</dbReference>
<keyword evidence="2" id="KW-0949">S-adenosyl-L-methionine</keyword>
<reference evidence="8 9" key="1">
    <citation type="journal article" date="2016" name="Environ. Microbiol.">
        <title>Genomic resolution of a cold subsurface aquifer community provides metabolic insights for novel microbes adapted to high CO concentrations.</title>
        <authorList>
            <person name="Probst A.J."/>
            <person name="Castelle C.J."/>
            <person name="Singh A."/>
            <person name="Brown C.T."/>
            <person name="Anantharaman K."/>
            <person name="Sharon I."/>
            <person name="Hug L.A."/>
            <person name="Burstein D."/>
            <person name="Emerson J.B."/>
            <person name="Thomas B.C."/>
            <person name="Banfield J.F."/>
        </authorList>
    </citation>
    <scope>NUCLEOTIDE SEQUENCE [LARGE SCALE GENOMIC DNA]</scope>
    <source>
        <strain evidence="8">CG2_30_40_21</strain>
    </source>
</reference>
<dbReference type="STRING" id="1817895.AUJ95_04250"/>
<dbReference type="Proteomes" id="UP000183085">
    <property type="component" value="Unassembled WGS sequence"/>
</dbReference>
<organism evidence="8 9">
    <name type="scientific">Candidatus Desantisbacteria bacterium CG2_30_40_21</name>
    <dbReference type="NCBI Taxonomy" id="1817895"/>
    <lineage>
        <taxon>Bacteria</taxon>
        <taxon>Candidatus Desantisiibacteriota</taxon>
    </lineage>
</organism>
<dbReference type="SMART" id="SM00729">
    <property type="entry name" value="Elp3"/>
    <property type="match status" value="1"/>
</dbReference>
<dbReference type="GO" id="GO:0051539">
    <property type="term" value="F:4 iron, 4 sulfur cluster binding"/>
    <property type="evidence" value="ECO:0007669"/>
    <property type="project" value="UniProtKB-KW"/>
</dbReference>
<dbReference type="InterPro" id="IPR023404">
    <property type="entry name" value="rSAM_horseshoe"/>
</dbReference>
<dbReference type="SUPFAM" id="SSF102114">
    <property type="entry name" value="Radical SAM enzymes"/>
    <property type="match status" value="1"/>
</dbReference>
<keyword evidence="3" id="KW-0479">Metal-binding</keyword>
<keyword evidence="4" id="KW-0408">Iron</keyword>
<protein>
    <submittedName>
        <fullName evidence="8">Uncharacterized protein</fullName>
    </submittedName>
</protein>
<accession>A0A1J5E7M9</accession>
<dbReference type="InterPro" id="IPR006158">
    <property type="entry name" value="Cobalamin-bd"/>
</dbReference>
<dbReference type="Pfam" id="PF04055">
    <property type="entry name" value="Radical_SAM"/>
    <property type="match status" value="1"/>
</dbReference>
<evidence type="ECO:0000256" key="5">
    <source>
        <dbReference type="ARBA" id="ARBA00023014"/>
    </source>
</evidence>
<evidence type="ECO:0000313" key="9">
    <source>
        <dbReference type="Proteomes" id="UP000183085"/>
    </source>
</evidence>
<comment type="cofactor">
    <cofactor evidence="1">
        <name>[4Fe-4S] cluster</name>
        <dbReference type="ChEBI" id="CHEBI:49883"/>
    </cofactor>
</comment>
<dbReference type="Pfam" id="PF02310">
    <property type="entry name" value="B12-binding"/>
    <property type="match status" value="1"/>
</dbReference>
<evidence type="ECO:0000256" key="2">
    <source>
        <dbReference type="ARBA" id="ARBA00022691"/>
    </source>
</evidence>
<gene>
    <name evidence="8" type="ORF">AUJ95_04250</name>
</gene>
<dbReference type="InterPro" id="IPR006638">
    <property type="entry name" value="Elp3/MiaA/NifB-like_rSAM"/>
</dbReference>
<dbReference type="SFLD" id="SFLDG01123">
    <property type="entry name" value="methyltransferase_(Class_B)"/>
    <property type="match status" value="1"/>
</dbReference>
<dbReference type="CDD" id="cd01335">
    <property type="entry name" value="Radical_SAM"/>
    <property type="match status" value="1"/>
</dbReference>
<dbReference type="AlphaFoldDB" id="A0A1J5E7M9"/>
<dbReference type="InterPro" id="IPR051198">
    <property type="entry name" value="BchE-like"/>
</dbReference>
<dbReference type="InterPro" id="IPR058240">
    <property type="entry name" value="rSAM_sf"/>
</dbReference>
<dbReference type="Gene3D" id="3.40.50.280">
    <property type="entry name" value="Cobalamin-binding domain"/>
    <property type="match status" value="1"/>
</dbReference>
<name>A0A1J5E7M9_9BACT</name>
<evidence type="ECO:0000259" key="6">
    <source>
        <dbReference type="PROSITE" id="PS51332"/>
    </source>
</evidence>
<dbReference type="PROSITE" id="PS51918">
    <property type="entry name" value="RADICAL_SAM"/>
    <property type="match status" value="1"/>
</dbReference>
<keyword evidence="5" id="KW-0411">Iron-sulfur</keyword>
<dbReference type="GO" id="GO:0031419">
    <property type="term" value="F:cobalamin binding"/>
    <property type="evidence" value="ECO:0007669"/>
    <property type="project" value="InterPro"/>
</dbReference>
<evidence type="ECO:0000256" key="4">
    <source>
        <dbReference type="ARBA" id="ARBA00023004"/>
    </source>
</evidence>
<evidence type="ECO:0000313" key="8">
    <source>
        <dbReference type="EMBL" id="OIP40706.1"/>
    </source>
</evidence>
<proteinExistence type="predicted"/>
<evidence type="ECO:0000256" key="3">
    <source>
        <dbReference type="ARBA" id="ARBA00022723"/>
    </source>
</evidence>
<dbReference type="EMBL" id="MNYI01000109">
    <property type="protein sequence ID" value="OIP40706.1"/>
    <property type="molecule type" value="Genomic_DNA"/>
</dbReference>
<dbReference type="SFLD" id="SFLDG01082">
    <property type="entry name" value="B12-binding_domain_containing"/>
    <property type="match status" value="1"/>
</dbReference>
<dbReference type="GO" id="GO:0046872">
    <property type="term" value="F:metal ion binding"/>
    <property type="evidence" value="ECO:0007669"/>
    <property type="project" value="UniProtKB-KW"/>
</dbReference>
<evidence type="ECO:0000259" key="7">
    <source>
        <dbReference type="PROSITE" id="PS51918"/>
    </source>
</evidence>
<comment type="caution">
    <text evidence="8">The sequence shown here is derived from an EMBL/GenBank/DDBJ whole genome shotgun (WGS) entry which is preliminary data.</text>
</comment>
<dbReference type="PROSITE" id="PS51332">
    <property type="entry name" value="B12_BINDING"/>
    <property type="match status" value="1"/>
</dbReference>
<evidence type="ECO:0000256" key="1">
    <source>
        <dbReference type="ARBA" id="ARBA00001966"/>
    </source>
</evidence>
<dbReference type="PANTHER" id="PTHR43409">
    <property type="entry name" value="ANAEROBIC MAGNESIUM-PROTOPORPHYRIN IX MONOMETHYL ESTER CYCLASE-RELATED"/>
    <property type="match status" value="1"/>
</dbReference>